<gene>
    <name evidence="5" type="ORF">SEMRO_248_G098450.1</name>
</gene>
<reference evidence="5" key="1">
    <citation type="submission" date="2020-06" db="EMBL/GenBank/DDBJ databases">
        <authorList>
            <consortium name="Plant Systems Biology data submission"/>
        </authorList>
    </citation>
    <scope>NUCLEOTIDE SEQUENCE</scope>
    <source>
        <strain evidence="5">D6</strain>
    </source>
</reference>
<evidence type="ECO:0000313" key="6">
    <source>
        <dbReference type="Proteomes" id="UP001153069"/>
    </source>
</evidence>
<dbReference type="GO" id="GO:0006542">
    <property type="term" value="P:glutamine biosynthetic process"/>
    <property type="evidence" value="ECO:0007669"/>
    <property type="project" value="InterPro"/>
</dbReference>
<protein>
    <submittedName>
        <fullName evidence="5">Type-1 glutamine synthetase</fullName>
    </submittedName>
</protein>
<evidence type="ECO:0000256" key="1">
    <source>
        <dbReference type="ARBA" id="ARBA00022598"/>
    </source>
</evidence>
<evidence type="ECO:0000256" key="2">
    <source>
        <dbReference type="PROSITE-ProRule" id="PRU01331"/>
    </source>
</evidence>
<comment type="similarity">
    <text evidence="2 3">Belongs to the glutamine synthetase family.</text>
</comment>
<dbReference type="Gene3D" id="3.30.590.10">
    <property type="entry name" value="Glutamine synthetase/guanido kinase, catalytic domain"/>
    <property type="match status" value="1"/>
</dbReference>
<dbReference type="Gene3D" id="3.10.20.70">
    <property type="entry name" value="Glutamine synthetase, N-terminal domain"/>
    <property type="match status" value="1"/>
</dbReference>
<proteinExistence type="inferred from homology"/>
<name>A0A9N8DMW0_9STRA</name>
<dbReference type="SMART" id="SM01230">
    <property type="entry name" value="Gln-synt_C"/>
    <property type="match status" value="1"/>
</dbReference>
<comment type="caution">
    <text evidence="5">The sequence shown here is derived from an EMBL/GenBank/DDBJ whole genome shotgun (WGS) entry which is preliminary data.</text>
</comment>
<keyword evidence="1" id="KW-0436">Ligase</keyword>
<accession>A0A9N8DMW0</accession>
<dbReference type="SUPFAM" id="SSF55931">
    <property type="entry name" value="Glutamine synthetase/guanido kinase"/>
    <property type="match status" value="1"/>
</dbReference>
<organism evidence="5 6">
    <name type="scientific">Seminavis robusta</name>
    <dbReference type="NCBI Taxonomy" id="568900"/>
    <lineage>
        <taxon>Eukaryota</taxon>
        <taxon>Sar</taxon>
        <taxon>Stramenopiles</taxon>
        <taxon>Ochrophyta</taxon>
        <taxon>Bacillariophyta</taxon>
        <taxon>Bacillariophyceae</taxon>
        <taxon>Bacillariophycidae</taxon>
        <taxon>Naviculales</taxon>
        <taxon>Naviculaceae</taxon>
        <taxon>Seminavis</taxon>
    </lineage>
</organism>
<dbReference type="PROSITE" id="PS51987">
    <property type="entry name" value="GS_CATALYTIC"/>
    <property type="match status" value="1"/>
</dbReference>
<evidence type="ECO:0000256" key="3">
    <source>
        <dbReference type="RuleBase" id="RU000384"/>
    </source>
</evidence>
<dbReference type="PANTHER" id="PTHR43785">
    <property type="entry name" value="GAMMA-GLUTAMYLPUTRESCINE SYNTHETASE"/>
    <property type="match status" value="1"/>
</dbReference>
<dbReference type="InterPro" id="IPR014746">
    <property type="entry name" value="Gln_synth/guanido_kin_cat_dom"/>
</dbReference>
<feature type="domain" description="GS catalytic" evidence="4">
    <location>
        <begin position="136"/>
        <end position="459"/>
    </location>
</feature>
<sequence>MCTSTKTMITSQSSAQESAATTALLRSLQFSGVQFLRFVTVDACNNIRSKVKPVKYLLNQEAKSLDKQVSIAAVCFAGLPHHADYMVDGSGMDARNVLSVQPDLGTFRVLPYAPKSAIVMGNLMDQYTDEPSPFCTRTVLRKVVEQAAQQHNIAFSVGVELEFCLVHAETGNFVDQSVYGNTTTLNQQEDYISELYEQLEQQYIPVELIHSESGPGQLEVVLQYCNDPVELADRVLLAQETIRAVARKYGFKALFAPKYDMMKAGNGMHVHMSIRNATTGKPLFTTRGGMSAQGGAFVEGILRHLPALMGLSLPTVNSFRRVGKGCWTGSSVGWALEDKESSLRVCSNLTTKEWDHVEYKLCDSTCNLYLALSGLLSAGLEGIAQEMELRPALGASSDEDAPLPQTVQGALEALKQDELLIDVIGERLGRGYLALRREEAGRSSQLSLEEEVSEFLQRA</sequence>
<dbReference type="Proteomes" id="UP001153069">
    <property type="component" value="Unassembled WGS sequence"/>
</dbReference>
<dbReference type="PANTHER" id="PTHR43785:SF2">
    <property type="entry name" value="TYPE-1 GLUTAMINE SYNTHETASE 1"/>
    <property type="match status" value="1"/>
</dbReference>
<dbReference type="InterPro" id="IPR036651">
    <property type="entry name" value="Gln_synt_N_sf"/>
</dbReference>
<dbReference type="EMBL" id="CAICTM010000247">
    <property type="protein sequence ID" value="CAB9505938.1"/>
    <property type="molecule type" value="Genomic_DNA"/>
</dbReference>
<evidence type="ECO:0000259" key="4">
    <source>
        <dbReference type="PROSITE" id="PS51987"/>
    </source>
</evidence>
<dbReference type="OrthoDB" id="77835at2759"/>
<dbReference type="GO" id="GO:0004356">
    <property type="term" value="F:glutamine synthetase activity"/>
    <property type="evidence" value="ECO:0007669"/>
    <property type="project" value="InterPro"/>
</dbReference>
<keyword evidence="6" id="KW-1185">Reference proteome</keyword>
<dbReference type="AlphaFoldDB" id="A0A9N8DMW0"/>
<dbReference type="Pfam" id="PF00120">
    <property type="entry name" value="Gln-synt_C"/>
    <property type="match status" value="1"/>
</dbReference>
<evidence type="ECO:0000313" key="5">
    <source>
        <dbReference type="EMBL" id="CAB9505938.1"/>
    </source>
</evidence>
<dbReference type="InterPro" id="IPR008146">
    <property type="entry name" value="Gln_synth_cat_dom"/>
</dbReference>